<name>A0A6G3WSB1_9ACTN</name>
<sequence length="111" mass="12565">EIVLPVLAINKKRKSDTRLVNVEILPESDKITTGQLVVKLFQTEPVSEKVQPRALRAGLYVGEALISNHAPLVFDQESADRRDRYQSAVMLLSQDANDYNSRAVEFRLEEL</sequence>
<dbReference type="EMBL" id="JAAGMN010001804">
    <property type="protein sequence ID" value="NEE08395.1"/>
    <property type="molecule type" value="Genomic_DNA"/>
</dbReference>
<protein>
    <submittedName>
        <fullName evidence="1">BREX-1 system phosphatase PglZ type A</fullName>
    </submittedName>
</protein>
<reference evidence="1" key="1">
    <citation type="submission" date="2020-01" db="EMBL/GenBank/DDBJ databases">
        <title>Insect and environment-associated Actinomycetes.</title>
        <authorList>
            <person name="Currrie C."/>
            <person name="Chevrette M."/>
            <person name="Carlson C."/>
            <person name="Stubbendieck R."/>
            <person name="Wendt-Pienkowski E."/>
        </authorList>
    </citation>
    <scope>NUCLEOTIDE SEQUENCE</scope>
    <source>
        <strain evidence="1">SID7499</strain>
    </source>
</reference>
<evidence type="ECO:0000313" key="1">
    <source>
        <dbReference type="EMBL" id="NEE08395.1"/>
    </source>
</evidence>
<accession>A0A6G3WSB1</accession>
<proteinExistence type="predicted"/>
<feature type="non-terminal residue" evidence="1">
    <location>
        <position position="111"/>
    </location>
</feature>
<comment type="caution">
    <text evidence="1">The sequence shown here is derived from an EMBL/GenBank/DDBJ whole genome shotgun (WGS) entry which is preliminary data.</text>
</comment>
<organism evidence="1">
    <name type="scientific">Streptomyces sp. SID7499</name>
    <dbReference type="NCBI Taxonomy" id="2706086"/>
    <lineage>
        <taxon>Bacteria</taxon>
        <taxon>Bacillati</taxon>
        <taxon>Actinomycetota</taxon>
        <taxon>Actinomycetes</taxon>
        <taxon>Kitasatosporales</taxon>
        <taxon>Streptomycetaceae</taxon>
        <taxon>Streptomyces</taxon>
    </lineage>
</organism>
<dbReference type="AlphaFoldDB" id="A0A6G3WSB1"/>
<feature type="non-terminal residue" evidence="1">
    <location>
        <position position="1"/>
    </location>
</feature>
<gene>
    <name evidence="1" type="ORF">G3M58_18300</name>
</gene>